<dbReference type="CDD" id="cd05015">
    <property type="entry name" value="SIS_PGI_1"/>
    <property type="match status" value="1"/>
</dbReference>
<name>A0A3B1AKV4_9ZZZZ</name>
<dbReference type="PRINTS" id="PR00662">
    <property type="entry name" value="G6PISOMERASE"/>
</dbReference>
<comment type="similarity">
    <text evidence="2">Belongs to the GPI family.</text>
</comment>
<accession>A0A3B1AKV4</accession>
<dbReference type="PROSITE" id="PS00765">
    <property type="entry name" value="P_GLUCOSE_ISOMERASE_1"/>
    <property type="match status" value="1"/>
</dbReference>
<dbReference type="CDD" id="cd05016">
    <property type="entry name" value="SIS_PGI_2"/>
    <property type="match status" value="1"/>
</dbReference>
<evidence type="ECO:0000256" key="4">
    <source>
        <dbReference type="ARBA" id="ARBA00022432"/>
    </source>
</evidence>
<dbReference type="Gene3D" id="3.40.50.10490">
    <property type="entry name" value="Glucose-6-phosphate isomerase like protein, domain 1"/>
    <property type="match status" value="2"/>
</dbReference>
<evidence type="ECO:0000256" key="7">
    <source>
        <dbReference type="ARBA" id="ARBA00029321"/>
    </source>
</evidence>
<dbReference type="InterPro" id="IPR035482">
    <property type="entry name" value="SIS_PGI_2"/>
</dbReference>
<dbReference type="PANTHER" id="PTHR11469:SF1">
    <property type="entry name" value="GLUCOSE-6-PHOSPHATE ISOMERASE"/>
    <property type="match status" value="1"/>
</dbReference>
<dbReference type="FunFam" id="3.40.50.10490:FF:000004">
    <property type="entry name" value="Glucose-6-phosphate isomerase"/>
    <property type="match status" value="1"/>
</dbReference>
<dbReference type="GO" id="GO:0006096">
    <property type="term" value="P:glycolytic process"/>
    <property type="evidence" value="ECO:0007669"/>
    <property type="project" value="UniProtKB-UniPathway"/>
</dbReference>
<keyword evidence="4" id="KW-0312">Gluconeogenesis</keyword>
<dbReference type="GO" id="GO:0005829">
    <property type="term" value="C:cytosol"/>
    <property type="evidence" value="ECO:0007669"/>
    <property type="project" value="TreeGrafter"/>
</dbReference>
<dbReference type="GO" id="GO:0006094">
    <property type="term" value="P:gluconeogenesis"/>
    <property type="evidence" value="ECO:0007669"/>
    <property type="project" value="UniProtKB-KW"/>
</dbReference>
<dbReference type="EMBL" id="UOFT01000033">
    <property type="protein sequence ID" value="VAW93296.1"/>
    <property type="molecule type" value="Genomic_DNA"/>
</dbReference>
<dbReference type="PROSITE" id="PS51463">
    <property type="entry name" value="P_GLUCOSE_ISOMERASE_3"/>
    <property type="match status" value="1"/>
</dbReference>
<comment type="catalytic activity">
    <reaction evidence="7">
        <text>alpha-D-glucose 6-phosphate = beta-D-fructose 6-phosphate</text>
        <dbReference type="Rhea" id="RHEA:11816"/>
        <dbReference type="ChEBI" id="CHEBI:57634"/>
        <dbReference type="ChEBI" id="CHEBI:58225"/>
        <dbReference type="EC" id="5.3.1.9"/>
    </reaction>
</comment>
<dbReference type="UniPathway" id="UPA00109">
    <property type="reaction ID" value="UER00181"/>
</dbReference>
<sequence>MALLELPAWKALSEHWLDVRDVHMRDLFDADPARFEKFSVKFNDILLDFSKNRITQETVDLLAELARESELEKWIEKMFSGKSINHTEKRAALHTALRNRKDRAIKVDGQDVMPAIYQALDKMQFISDTVRNGEWQGFSGRNIIDVVNLGVGGSDLGPVMVTEALHPYGKSGLRVHFVSNVDPSHICDTLRNLNPETTLFIVSSKSFTTQDTIANAKTARDWLLETARDDTAVQKHFIAVAANTEAAVEFGIAEENILEMWDWVGGRYSLWSSIGISIAIYIGMDRFKALLEGAFEMDEHFRTAPFEKNIPVIMAMLGIWYNNFFDADTYAVLPYDQHLHRFPAFLQQVDMESNGKSVTRSGKPTDYSTGPILWGELGITGQHAFYQSLHQGTKLVPTDFIVPIESLNPVGQHHTILLANFFAQTQALTRGRTEEEAITELQAEGMSEEDINRLSPYKVFKGNKPSNTILFRALTPRTLGSLIAMYEHKIFVQGVIWEINSFDQWGVELGKQLADTIFKQLCERKPVSNHDVSTNGLINYYMKMSGG</sequence>
<organism evidence="8">
    <name type="scientific">hydrothermal vent metagenome</name>
    <dbReference type="NCBI Taxonomy" id="652676"/>
    <lineage>
        <taxon>unclassified sequences</taxon>
        <taxon>metagenomes</taxon>
        <taxon>ecological metagenomes</taxon>
    </lineage>
</organism>
<dbReference type="GO" id="GO:0048029">
    <property type="term" value="F:monosaccharide binding"/>
    <property type="evidence" value="ECO:0007669"/>
    <property type="project" value="TreeGrafter"/>
</dbReference>
<dbReference type="SUPFAM" id="SSF53697">
    <property type="entry name" value="SIS domain"/>
    <property type="match status" value="1"/>
</dbReference>
<comment type="pathway">
    <text evidence="1">Carbohydrate degradation; glycolysis; D-glyceraldehyde 3-phosphate and glycerone phosphate from D-glucose: step 2/4.</text>
</comment>
<dbReference type="GO" id="GO:0097367">
    <property type="term" value="F:carbohydrate derivative binding"/>
    <property type="evidence" value="ECO:0007669"/>
    <property type="project" value="InterPro"/>
</dbReference>
<evidence type="ECO:0000256" key="2">
    <source>
        <dbReference type="ARBA" id="ARBA00006604"/>
    </source>
</evidence>
<dbReference type="InterPro" id="IPR001672">
    <property type="entry name" value="G6P_Isomerase"/>
</dbReference>
<dbReference type="AlphaFoldDB" id="A0A3B1AKV4"/>
<dbReference type="PROSITE" id="PS00174">
    <property type="entry name" value="P_GLUCOSE_ISOMERASE_2"/>
    <property type="match status" value="1"/>
</dbReference>
<evidence type="ECO:0000256" key="5">
    <source>
        <dbReference type="ARBA" id="ARBA00023152"/>
    </source>
</evidence>
<evidence type="ECO:0000256" key="1">
    <source>
        <dbReference type="ARBA" id="ARBA00004926"/>
    </source>
</evidence>
<evidence type="ECO:0000256" key="3">
    <source>
        <dbReference type="ARBA" id="ARBA00011952"/>
    </source>
</evidence>
<dbReference type="InterPro" id="IPR018189">
    <property type="entry name" value="Phosphoglucose_isomerase_CS"/>
</dbReference>
<dbReference type="GO" id="GO:0004347">
    <property type="term" value="F:glucose-6-phosphate isomerase activity"/>
    <property type="evidence" value="ECO:0007669"/>
    <property type="project" value="UniProtKB-EC"/>
</dbReference>
<dbReference type="HAMAP" id="MF_00473">
    <property type="entry name" value="G6P_isomerase"/>
    <property type="match status" value="1"/>
</dbReference>
<reference evidence="8" key="1">
    <citation type="submission" date="2018-06" db="EMBL/GenBank/DDBJ databases">
        <authorList>
            <person name="Zhirakovskaya E."/>
        </authorList>
    </citation>
    <scope>NUCLEOTIDE SEQUENCE</scope>
</reference>
<dbReference type="FunFam" id="1.10.1390.10:FF:000001">
    <property type="entry name" value="Glucose-6-phosphate isomerase"/>
    <property type="match status" value="1"/>
</dbReference>
<keyword evidence="6 8" id="KW-0413">Isomerase</keyword>
<protein>
    <recommendedName>
        <fullName evidence="3">glucose-6-phosphate isomerase</fullName>
        <ecNumber evidence="3">5.3.1.9</ecNumber>
    </recommendedName>
</protein>
<dbReference type="InterPro" id="IPR035476">
    <property type="entry name" value="SIS_PGI_1"/>
</dbReference>
<dbReference type="NCBIfam" id="NF001211">
    <property type="entry name" value="PRK00179.1"/>
    <property type="match status" value="1"/>
</dbReference>
<dbReference type="Gene3D" id="1.10.1390.10">
    <property type="match status" value="1"/>
</dbReference>
<keyword evidence="5" id="KW-0324">Glycolysis</keyword>
<dbReference type="EC" id="5.3.1.9" evidence="3"/>
<dbReference type="Pfam" id="PF00342">
    <property type="entry name" value="PGI"/>
    <property type="match status" value="1"/>
</dbReference>
<dbReference type="InterPro" id="IPR046348">
    <property type="entry name" value="SIS_dom_sf"/>
</dbReference>
<evidence type="ECO:0000256" key="6">
    <source>
        <dbReference type="ARBA" id="ARBA00023235"/>
    </source>
</evidence>
<evidence type="ECO:0000313" key="8">
    <source>
        <dbReference type="EMBL" id="VAW93296.1"/>
    </source>
</evidence>
<proteinExistence type="inferred from homology"/>
<gene>
    <name evidence="8" type="ORF">MNBD_GAMMA23-2007</name>
</gene>
<dbReference type="InterPro" id="IPR023096">
    <property type="entry name" value="G6P_Isomerase_C"/>
</dbReference>
<dbReference type="GO" id="GO:0051156">
    <property type="term" value="P:glucose 6-phosphate metabolic process"/>
    <property type="evidence" value="ECO:0007669"/>
    <property type="project" value="TreeGrafter"/>
</dbReference>
<dbReference type="PANTHER" id="PTHR11469">
    <property type="entry name" value="GLUCOSE-6-PHOSPHATE ISOMERASE"/>
    <property type="match status" value="1"/>
</dbReference>